<dbReference type="InterPro" id="IPR030960">
    <property type="entry name" value="DHQS/DOIS_N"/>
</dbReference>
<dbReference type="GO" id="GO:0008652">
    <property type="term" value="P:amino acid biosynthetic process"/>
    <property type="evidence" value="ECO:0007669"/>
    <property type="project" value="UniProtKB-KW"/>
</dbReference>
<comment type="caution">
    <text evidence="21">The sequence shown here is derived from an EMBL/GenBank/DDBJ whole genome shotgun (WGS) entry which is preliminary data.</text>
</comment>
<evidence type="ECO:0000256" key="18">
    <source>
        <dbReference type="HAMAP-Rule" id="MF_00110"/>
    </source>
</evidence>
<feature type="binding site" evidence="18">
    <location>
        <position position="155"/>
    </location>
    <ligand>
        <name>NAD(+)</name>
        <dbReference type="ChEBI" id="CHEBI:57540"/>
    </ligand>
</feature>
<feature type="binding site" evidence="18">
    <location>
        <position position="146"/>
    </location>
    <ligand>
        <name>NAD(+)</name>
        <dbReference type="ChEBI" id="CHEBI:57540"/>
    </ligand>
</feature>
<dbReference type="EC" id="4.2.3.4" evidence="7 18"/>
<dbReference type="PIRSF" id="PIRSF001455">
    <property type="entry name" value="DHQ_synth"/>
    <property type="match status" value="1"/>
</dbReference>
<accession>A0A917JY78</accession>
<dbReference type="Proteomes" id="UP000630149">
    <property type="component" value="Unassembled WGS sequence"/>
</dbReference>
<dbReference type="GO" id="GO:0000166">
    <property type="term" value="F:nucleotide binding"/>
    <property type="evidence" value="ECO:0007669"/>
    <property type="project" value="UniProtKB-KW"/>
</dbReference>
<evidence type="ECO:0000256" key="2">
    <source>
        <dbReference type="ARBA" id="ARBA00001911"/>
    </source>
</evidence>
<evidence type="ECO:0000256" key="3">
    <source>
        <dbReference type="ARBA" id="ARBA00003485"/>
    </source>
</evidence>
<feature type="binding site" evidence="18">
    <location>
        <position position="251"/>
    </location>
    <ligand>
        <name>Zn(2+)</name>
        <dbReference type="ChEBI" id="CHEBI:29105"/>
    </ligand>
</feature>
<proteinExistence type="inferred from homology"/>
<evidence type="ECO:0000256" key="9">
    <source>
        <dbReference type="ARBA" id="ARBA00022490"/>
    </source>
</evidence>
<keyword evidence="17 18" id="KW-0170">Cobalt</keyword>
<dbReference type="InterPro" id="IPR016037">
    <property type="entry name" value="DHQ_synth_AroB"/>
</dbReference>
<dbReference type="FunFam" id="3.40.50.1970:FF:000001">
    <property type="entry name" value="3-dehydroquinate synthase"/>
    <property type="match status" value="1"/>
</dbReference>
<evidence type="ECO:0000256" key="13">
    <source>
        <dbReference type="ARBA" id="ARBA00022833"/>
    </source>
</evidence>
<reference evidence="21" key="1">
    <citation type="journal article" date="2014" name="Int. J. Syst. Evol. Microbiol.">
        <title>Complete genome sequence of Corynebacterium casei LMG S-19264T (=DSM 44701T), isolated from a smear-ripened cheese.</title>
        <authorList>
            <consortium name="US DOE Joint Genome Institute (JGI-PGF)"/>
            <person name="Walter F."/>
            <person name="Albersmeier A."/>
            <person name="Kalinowski J."/>
            <person name="Ruckert C."/>
        </authorList>
    </citation>
    <scope>NUCLEOTIDE SEQUENCE</scope>
    <source>
        <strain evidence="21">JCM 13919</strain>
    </source>
</reference>
<organism evidence="21 22">
    <name type="scientific">Legionella impletisoli</name>
    <dbReference type="NCBI Taxonomy" id="343510"/>
    <lineage>
        <taxon>Bacteria</taxon>
        <taxon>Pseudomonadati</taxon>
        <taxon>Pseudomonadota</taxon>
        <taxon>Gammaproteobacteria</taxon>
        <taxon>Legionellales</taxon>
        <taxon>Legionellaceae</taxon>
        <taxon>Legionella</taxon>
    </lineage>
</organism>
<feature type="domain" description="3-dehydroquinate synthase C-terminal" evidence="20">
    <location>
        <begin position="185"/>
        <end position="329"/>
    </location>
</feature>
<dbReference type="InterPro" id="IPR050071">
    <property type="entry name" value="Dehydroquinate_synthase"/>
</dbReference>
<dbReference type="GO" id="GO:0009423">
    <property type="term" value="P:chorismate biosynthetic process"/>
    <property type="evidence" value="ECO:0007669"/>
    <property type="project" value="UniProtKB-UniRule"/>
</dbReference>
<evidence type="ECO:0000256" key="1">
    <source>
        <dbReference type="ARBA" id="ARBA00001393"/>
    </source>
</evidence>
<sequence length="364" mass="40304">MAKSEILKRLEVRLPKRAYPIYIGSNLLSDEALLTQHLNANQALIVTNETIAPMYLPHLKKAFRKIQYNIVILPDGEQHKNQQSLDKIYNELFQNRHHRDTTLIALGGGVIGDMTGFAASTYQRGVRFLQIPTTLLAQVDASVGGKTAINHPQGKNMIGSFYQPHAVIIDLDVLSTLPIREFRAGMAEVIKHAILAGGEFLADVESFLKQSTETNKPTLASLVASCCAIKAQLVEEDEKEAGRRALLNLGHTFAHALEAYTNYQTLRHGEAVGIGLYCAALLSNKMNLLSDACLERIDELLTLASLPRRIPKEIDLNALRDLMSNDKKVKNNVLRFILIKSLGDCYIESAVPHSVLMDTLKNAV</sequence>
<dbReference type="GO" id="GO:0003856">
    <property type="term" value="F:3-dehydroquinate synthase activity"/>
    <property type="evidence" value="ECO:0007669"/>
    <property type="project" value="UniProtKB-UniRule"/>
</dbReference>
<comment type="function">
    <text evidence="3 18">Catalyzes the conversion of 3-deoxy-D-arabino-heptulosonate 7-phosphate (DAHP) to dehydroquinate (DHQ).</text>
</comment>
<dbReference type="EMBL" id="BMOB01000010">
    <property type="protein sequence ID" value="GGI91126.1"/>
    <property type="molecule type" value="Genomic_DNA"/>
</dbReference>
<evidence type="ECO:0000259" key="19">
    <source>
        <dbReference type="Pfam" id="PF01761"/>
    </source>
</evidence>
<evidence type="ECO:0000256" key="11">
    <source>
        <dbReference type="ARBA" id="ARBA00022723"/>
    </source>
</evidence>
<feature type="binding site" evidence="18">
    <location>
        <begin position="133"/>
        <end position="134"/>
    </location>
    <ligand>
        <name>NAD(+)</name>
        <dbReference type="ChEBI" id="CHEBI:57540"/>
    </ligand>
</feature>
<keyword evidence="15 18" id="KW-0057">Aromatic amino acid biosynthesis</keyword>
<evidence type="ECO:0000256" key="10">
    <source>
        <dbReference type="ARBA" id="ARBA00022605"/>
    </source>
</evidence>
<dbReference type="Pfam" id="PF24621">
    <property type="entry name" value="DHQS_C"/>
    <property type="match status" value="1"/>
</dbReference>
<keyword evidence="11 18" id="KW-0479">Metal-binding</keyword>
<dbReference type="InterPro" id="IPR056179">
    <property type="entry name" value="DHQS_C"/>
</dbReference>
<protein>
    <recommendedName>
        <fullName evidence="8 18">3-dehydroquinate synthase</fullName>
        <shortName evidence="18">DHQS</shortName>
        <ecNumber evidence="7 18">4.2.3.4</ecNumber>
    </recommendedName>
</protein>
<dbReference type="GO" id="GO:0005737">
    <property type="term" value="C:cytoplasm"/>
    <property type="evidence" value="ECO:0007669"/>
    <property type="project" value="UniProtKB-SubCell"/>
</dbReference>
<dbReference type="Gene3D" id="1.20.1090.10">
    <property type="entry name" value="Dehydroquinate synthase-like - alpha domain"/>
    <property type="match status" value="1"/>
</dbReference>
<feature type="domain" description="3-dehydroquinate synthase N-terminal" evidence="19">
    <location>
        <begin position="71"/>
        <end position="183"/>
    </location>
</feature>
<evidence type="ECO:0000256" key="14">
    <source>
        <dbReference type="ARBA" id="ARBA00023027"/>
    </source>
</evidence>
<evidence type="ECO:0000256" key="17">
    <source>
        <dbReference type="ARBA" id="ARBA00023285"/>
    </source>
</evidence>
<evidence type="ECO:0000256" key="16">
    <source>
        <dbReference type="ARBA" id="ARBA00023239"/>
    </source>
</evidence>
<dbReference type="NCBIfam" id="TIGR01357">
    <property type="entry name" value="aroB"/>
    <property type="match status" value="1"/>
</dbReference>
<dbReference type="CDD" id="cd08195">
    <property type="entry name" value="DHQS"/>
    <property type="match status" value="1"/>
</dbReference>
<keyword evidence="16 18" id="KW-0456">Lyase</keyword>
<comment type="cofactor">
    <cofactor evidence="2 18">
        <name>NAD(+)</name>
        <dbReference type="ChEBI" id="CHEBI:57540"/>
    </cofactor>
</comment>
<comment type="cofactor">
    <cofactor evidence="18">
        <name>Co(2+)</name>
        <dbReference type="ChEBI" id="CHEBI:48828"/>
    </cofactor>
    <cofactor evidence="18">
        <name>Zn(2+)</name>
        <dbReference type="ChEBI" id="CHEBI:29105"/>
    </cofactor>
    <text evidence="18">Binds 1 divalent metal cation per subunit. Can use either Co(2+) or Zn(2+).</text>
</comment>
<name>A0A917JY78_9GAMM</name>
<evidence type="ECO:0000313" key="22">
    <source>
        <dbReference type="Proteomes" id="UP000630149"/>
    </source>
</evidence>
<dbReference type="GO" id="GO:0009073">
    <property type="term" value="P:aromatic amino acid family biosynthetic process"/>
    <property type="evidence" value="ECO:0007669"/>
    <property type="project" value="UniProtKB-KW"/>
</dbReference>
<keyword evidence="12 18" id="KW-0547">Nucleotide-binding</keyword>
<comment type="caution">
    <text evidence="18">Lacks conserved residue(s) required for the propagation of feature annotation.</text>
</comment>
<dbReference type="GO" id="GO:0046872">
    <property type="term" value="F:metal ion binding"/>
    <property type="evidence" value="ECO:0007669"/>
    <property type="project" value="UniProtKB-KW"/>
</dbReference>
<evidence type="ECO:0000256" key="12">
    <source>
        <dbReference type="ARBA" id="ARBA00022741"/>
    </source>
</evidence>
<dbReference type="RefSeq" id="WP_131777271.1">
    <property type="nucleotide sequence ID" value="NZ_BMOB01000010.1"/>
</dbReference>
<dbReference type="SUPFAM" id="SSF56796">
    <property type="entry name" value="Dehydroquinate synthase-like"/>
    <property type="match status" value="1"/>
</dbReference>
<evidence type="ECO:0000256" key="4">
    <source>
        <dbReference type="ARBA" id="ARBA00004496"/>
    </source>
</evidence>
<feature type="binding site" evidence="18">
    <location>
        <begin position="75"/>
        <end position="80"/>
    </location>
    <ligand>
        <name>NAD(+)</name>
        <dbReference type="ChEBI" id="CHEBI:57540"/>
    </ligand>
</feature>
<comment type="catalytic activity">
    <reaction evidence="1 18">
        <text>7-phospho-2-dehydro-3-deoxy-D-arabino-heptonate = 3-dehydroquinate + phosphate</text>
        <dbReference type="Rhea" id="RHEA:21968"/>
        <dbReference type="ChEBI" id="CHEBI:32364"/>
        <dbReference type="ChEBI" id="CHEBI:43474"/>
        <dbReference type="ChEBI" id="CHEBI:58394"/>
        <dbReference type="EC" id="4.2.3.4"/>
    </reaction>
</comment>
<evidence type="ECO:0000313" key="21">
    <source>
        <dbReference type="EMBL" id="GGI91126.1"/>
    </source>
</evidence>
<keyword evidence="10 18" id="KW-0028">Amino-acid biosynthesis</keyword>
<reference evidence="21" key="2">
    <citation type="submission" date="2020-09" db="EMBL/GenBank/DDBJ databases">
        <authorList>
            <person name="Sun Q."/>
            <person name="Ohkuma M."/>
        </authorList>
    </citation>
    <scope>NUCLEOTIDE SEQUENCE</scope>
    <source>
        <strain evidence="21">JCM 13919</strain>
    </source>
</reference>
<dbReference type="Pfam" id="PF01761">
    <property type="entry name" value="DHQ_synthase"/>
    <property type="match status" value="1"/>
</dbReference>
<dbReference type="Gene3D" id="3.40.50.1970">
    <property type="match status" value="1"/>
</dbReference>
<comment type="similarity">
    <text evidence="6 18">Belongs to the sugar phosphate cyclases superfamily. Dehydroquinate synthase family.</text>
</comment>
<evidence type="ECO:0000256" key="5">
    <source>
        <dbReference type="ARBA" id="ARBA00004661"/>
    </source>
</evidence>
<evidence type="ECO:0000259" key="20">
    <source>
        <dbReference type="Pfam" id="PF24621"/>
    </source>
</evidence>
<dbReference type="InterPro" id="IPR030963">
    <property type="entry name" value="DHQ_synth_fam"/>
</dbReference>
<evidence type="ECO:0000256" key="8">
    <source>
        <dbReference type="ARBA" id="ARBA00017684"/>
    </source>
</evidence>
<comment type="subcellular location">
    <subcellularLocation>
        <location evidence="4 18">Cytoplasm</location>
    </subcellularLocation>
</comment>
<dbReference type="PANTHER" id="PTHR43622">
    <property type="entry name" value="3-DEHYDROQUINATE SYNTHASE"/>
    <property type="match status" value="1"/>
</dbReference>
<gene>
    <name evidence="18 21" type="primary">aroB</name>
    <name evidence="21" type="ORF">GCM10007966_19740</name>
</gene>
<dbReference type="PANTHER" id="PTHR43622:SF7">
    <property type="entry name" value="3-DEHYDROQUINATE SYNTHASE, CHLOROPLASTIC"/>
    <property type="match status" value="1"/>
</dbReference>
<feature type="binding site" evidence="18">
    <location>
        <position position="268"/>
    </location>
    <ligand>
        <name>Zn(2+)</name>
        <dbReference type="ChEBI" id="CHEBI:29105"/>
    </ligand>
</feature>
<dbReference type="AlphaFoldDB" id="A0A917JY78"/>
<dbReference type="OrthoDB" id="9806583at2"/>
<keyword evidence="13 18" id="KW-0862">Zinc</keyword>
<keyword evidence="22" id="KW-1185">Reference proteome</keyword>
<feature type="binding site" evidence="18">
    <location>
        <begin position="109"/>
        <end position="113"/>
    </location>
    <ligand>
        <name>NAD(+)</name>
        <dbReference type="ChEBI" id="CHEBI:57540"/>
    </ligand>
</feature>
<evidence type="ECO:0000256" key="15">
    <source>
        <dbReference type="ARBA" id="ARBA00023141"/>
    </source>
</evidence>
<comment type="pathway">
    <text evidence="5 18">Metabolic intermediate biosynthesis; chorismate biosynthesis; chorismate from D-erythrose 4-phosphate and phosphoenolpyruvate: step 2/7.</text>
</comment>
<keyword evidence="9 18" id="KW-0963">Cytoplasm</keyword>
<feature type="binding site" evidence="18">
    <location>
        <position position="188"/>
    </location>
    <ligand>
        <name>Zn(2+)</name>
        <dbReference type="ChEBI" id="CHEBI:29105"/>
    </ligand>
</feature>
<dbReference type="HAMAP" id="MF_00110">
    <property type="entry name" value="DHQ_synthase"/>
    <property type="match status" value="1"/>
</dbReference>
<evidence type="ECO:0000256" key="6">
    <source>
        <dbReference type="ARBA" id="ARBA00005412"/>
    </source>
</evidence>
<evidence type="ECO:0000256" key="7">
    <source>
        <dbReference type="ARBA" id="ARBA00013031"/>
    </source>
</evidence>
<keyword evidence="14 18" id="KW-0520">NAD</keyword>